<dbReference type="KEGG" id="bthu:YBT1518_34031"/>
<reference evidence="2 3" key="1">
    <citation type="submission" date="2013-05" db="EMBL/GenBank/DDBJ databases">
        <title>Complete genome sequence of Bacillus thuringiensis YBT-1518, a typical strain with high toxicity to nematode.</title>
        <authorList>
            <person name="Wang P."/>
            <person name="Zhang C."/>
            <person name="Guo M."/>
            <person name="Guo S."/>
            <person name="Zhu Y."/>
            <person name="Zheng J."/>
            <person name="Zhu L."/>
            <person name="Ruan L."/>
            <person name="Peng D."/>
            <person name="Sun M."/>
        </authorList>
    </citation>
    <scope>NUCLEOTIDE SEQUENCE [LARGE SCALE GENOMIC DNA]</scope>
    <source>
        <strain evidence="2 3">YBT-1518</strain>
        <plasmid evidence="2 3">pBMB0231</plasmid>
    </source>
</reference>
<dbReference type="InterPro" id="IPR029063">
    <property type="entry name" value="SAM-dependent_MTases_sf"/>
</dbReference>
<evidence type="ECO:0000313" key="2">
    <source>
        <dbReference type="EMBL" id="AHA75487.1"/>
    </source>
</evidence>
<dbReference type="NCBIfam" id="TIGR01444">
    <property type="entry name" value="fkbM_fam"/>
    <property type="match status" value="1"/>
</dbReference>
<accession>A0A9W3KL20</accession>
<dbReference type="PANTHER" id="PTHR34203">
    <property type="entry name" value="METHYLTRANSFERASE, FKBM FAMILY PROTEIN"/>
    <property type="match status" value="1"/>
</dbReference>
<dbReference type="EMBL" id="CP005938">
    <property type="protein sequence ID" value="AHA75487.1"/>
    <property type="molecule type" value="Genomic_DNA"/>
</dbReference>
<dbReference type="Pfam" id="PF05050">
    <property type="entry name" value="Methyltransf_21"/>
    <property type="match status" value="1"/>
</dbReference>
<dbReference type="RefSeq" id="WP_023523733.1">
    <property type="nucleotide sequence ID" value="NC_022876.1"/>
</dbReference>
<geneLocation type="plasmid" evidence="2 3">
    <name>pBMB0231</name>
</geneLocation>
<dbReference type="GO" id="GO:0008168">
    <property type="term" value="F:methyltransferase activity"/>
    <property type="evidence" value="ECO:0007669"/>
    <property type="project" value="UniProtKB-KW"/>
</dbReference>
<gene>
    <name evidence="2" type="ORF">YBT1518_34031</name>
</gene>
<sequence>MQGVYIGDNKILTYMEWNANLIVPSNDLSLTPSLVTNGHIELGLTNFFRKNLKPGNTVVDIGANIGYFSVLIGILIGPKGKLIAYESNPYIYAFLMDNLSINYLHDRSSVYQCAVYSSSKFLQFYASKRFMGNSSLIQHSKTYHKHYIDEIEKVQVKAITLDTHLQNITEIDFLKIDIEGGEYHAFLGMKELIQNKKIKTIIFELNPGMLQEQYTPFIKLLSNLESQNENTFSLLSKDGTKVPTSVEALTSLNGYPYVVMDLRTS</sequence>
<keyword evidence="2" id="KW-0614">Plasmid</keyword>
<proteinExistence type="predicted"/>
<dbReference type="Proteomes" id="UP000018566">
    <property type="component" value="Plasmid pBMB0231"/>
</dbReference>
<evidence type="ECO:0000259" key="1">
    <source>
        <dbReference type="Pfam" id="PF05050"/>
    </source>
</evidence>
<keyword evidence="2" id="KW-0808">Transferase</keyword>
<dbReference type="GO" id="GO:0032259">
    <property type="term" value="P:methylation"/>
    <property type="evidence" value="ECO:0007669"/>
    <property type="project" value="UniProtKB-KW"/>
</dbReference>
<name>A0A9W3KL20_BACTU</name>
<feature type="domain" description="Methyltransferase FkbM" evidence="1">
    <location>
        <begin position="60"/>
        <end position="224"/>
    </location>
</feature>
<dbReference type="SUPFAM" id="SSF53335">
    <property type="entry name" value="S-adenosyl-L-methionine-dependent methyltransferases"/>
    <property type="match status" value="1"/>
</dbReference>
<dbReference type="InterPro" id="IPR052514">
    <property type="entry name" value="SAM-dependent_MTase"/>
</dbReference>
<dbReference type="InterPro" id="IPR006342">
    <property type="entry name" value="FkbM_mtfrase"/>
</dbReference>
<dbReference type="Gene3D" id="3.40.50.150">
    <property type="entry name" value="Vaccinia Virus protein VP39"/>
    <property type="match status" value="1"/>
</dbReference>
<dbReference type="PANTHER" id="PTHR34203:SF15">
    <property type="entry name" value="SLL1173 PROTEIN"/>
    <property type="match status" value="1"/>
</dbReference>
<protein>
    <submittedName>
        <fullName evidence="2">Methyltransferase FkbM</fullName>
    </submittedName>
</protein>
<keyword evidence="2" id="KW-0489">Methyltransferase</keyword>
<organism evidence="2 3">
    <name type="scientific">Bacillus thuringiensis YBT-1518</name>
    <dbReference type="NCBI Taxonomy" id="529122"/>
    <lineage>
        <taxon>Bacteria</taxon>
        <taxon>Bacillati</taxon>
        <taxon>Bacillota</taxon>
        <taxon>Bacilli</taxon>
        <taxon>Bacillales</taxon>
        <taxon>Bacillaceae</taxon>
        <taxon>Bacillus</taxon>
        <taxon>Bacillus cereus group</taxon>
    </lineage>
</organism>
<dbReference type="AlphaFoldDB" id="A0A9W3KL20"/>
<evidence type="ECO:0000313" key="3">
    <source>
        <dbReference type="Proteomes" id="UP000018566"/>
    </source>
</evidence>